<dbReference type="CDD" id="cd00067">
    <property type="entry name" value="GAL4"/>
    <property type="match status" value="1"/>
</dbReference>
<dbReference type="GO" id="GO:0008270">
    <property type="term" value="F:zinc ion binding"/>
    <property type="evidence" value="ECO:0007669"/>
    <property type="project" value="InterPro"/>
</dbReference>
<keyword evidence="3" id="KW-0472">Membrane</keyword>
<dbReference type="SUPFAM" id="SSF57701">
    <property type="entry name" value="Zn2/Cys6 DNA-binding domain"/>
    <property type="match status" value="1"/>
</dbReference>
<dbReference type="InterPro" id="IPR001138">
    <property type="entry name" value="Zn2Cys6_DnaBD"/>
</dbReference>
<feature type="compositionally biased region" description="Low complexity" evidence="2">
    <location>
        <begin position="74"/>
        <end position="84"/>
    </location>
</feature>
<feature type="domain" description="Zn(2)-C6 fungal-type" evidence="4">
    <location>
        <begin position="14"/>
        <end position="44"/>
    </location>
</feature>
<evidence type="ECO:0000256" key="1">
    <source>
        <dbReference type="ARBA" id="ARBA00023242"/>
    </source>
</evidence>
<dbReference type="PROSITE" id="PS00463">
    <property type="entry name" value="ZN2_CY6_FUNGAL_1"/>
    <property type="match status" value="1"/>
</dbReference>
<dbReference type="AlphaFoldDB" id="A0A9Q8VCQ9"/>
<feature type="region of interest" description="Disordered" evidence="2">
    <location>
        <begin position="46"/>
        <end position="112"/>
    </location>
</feature>
<evidence type="ECO:0000256" key="2">
    <source>
        <dbReference type="SAM" id="MobiDB-lite"/>
    </source>
</evidence>
<dbReference type="Pfam" id="PF00172">
    <property type="entry name" value="Zn_clus"/>
    <property type="match status" value="1"/>
</dbReference>
<dbReference type="Gene3D" id="4.10.240.10">
    <property type="entry name" value="Zn(2)-C6 fungal-type DNA-binding domain"/>
    <property type="match status" value="1"/>
</dbReference>
<keyword evidence="3" id="KW-0812">Transmembrane</keyword>
<feature type="transmembrane region" description="Helical" evidence="3">
    <location>
        <begin position="224"/>
        <end position="241"/>
    </location>
</feature>
<evidence type="ECO:0000259" key="4">
    <source>
        <dbReference type="PROSITE" id="PS50048"/>
    </source>
</evidence>
<accession>A0A9Q8VCQ9</accession>
<keyword evidence="6" id="KW-1185">Reference proteome</keyword>
<evidence type="ECO:0000313" key="6">
    <source>
        <dbReference type="Proteomes" id="UP000829364"/>
    </source>
</evidence>
<organism evidence="5 6">
    <name type="scientific">Purpureocillium takamizusanense</name>
    <dbReference type="NCBI Taxonomy" id="2060973"/>
    <lineage>
        <taxon>Eukaryota</taxon>
        <taxon>Fungi</taxon>
        <taxon>Dikarya</taxon>
        <taxon>Ascomycota</taxon>
        <taxon>Pezizomycotina</taxon>
        <taxon>Sordariomycetes</taxon>
        <taxon>Hypocreomycetidae</taxon>
        <taxon>Hypocreales</taxon>
        <taxon>Ophiocordycipitaceae</taxon>
        <taxon>Purpureocillium</taxon>
    </lineage>
</organism>
<name>A0A9Q8VCQ9_9HYPO</name>
<feature type="transmembrane region" description="Helical" evidence="3">
    <location>
        <begin position="159"/>
        <end position="178"/>
    </location>
</feature>
<gene>
    <name evidence="5" type="ORF">JDV02_006974</name>
</gene>
<evidence type="ECO:0000256" key="3">
    <source>
        <dbReference type="SAM" id="Phobius"/>
    </source>
</evidence>
<dbReference type="PROSITE" id="PS50048">
    <property type="entry name" value="ZN2_CY6_FUNGAL_2"/>
    <property type="match status" value="1"/>
</dbReference>
<dbReference type="PANTHER" id="PTHR47784:SF5">
    <property type="entry name" value="STEROL UPTAKE CONTROL PROTEIN 2"/>
    <property type="match status" value="1"/>
</dbReference>
<feature type="compositionally biased region" description="Low complexity" evidence="2">
    <location>
        <begin position="95"/>
        <end position="112"/>
    </location>
</feature>
<dbReference type="KEGG" id="ptkz:JDV02_006974"/>
<evidence type="ECO:0000313" key="5">
    <source>
        <dbReference type="EMBL" id="UNI20928.1"/>
    </source>
</evidence>
<dbReference type="Proteomes" id="UP000829364">
    <property type="component" value="Chromosome 6"/>
</dbReference>
<dbReference type="SMART" id="SM00066">
    <property type="entry name" value="GAL4"/>
    <property type="match status" value="1"/>
</dbReference>
<protein>
    <recommendedName>
        <fullName evidence="4">Zn(2)-C6 fungal-type domain-containing protein</fullName>
    </recommendedName>
</protein>
<proteinExistence type="predicted"/>
<dbReference type="InterPro" id="IPR053157">
    <property type="entry name" value="Sterol_Uptake_Regulator"/>
</dbReference>
<dbReference type="EMBL" id="CP086359">
    <property type="protein sequence ID" value="UNI20928.1"/>
    <property type="molecule type" value="Genomic_DNA"/>
</dbReference>
<dbReference type="GO" id="GO:0001228">
    <property type="term" value="F:DNA-binding transcription activator activity, RNA polymerase II-specific"/>
    <property type="evidence" value="ECO:0007669"/>
    <property type="project" value="TreeGrafter"/>
</dbReference>
<dbReference type="GeneID" id="72068923"/>
<dbReference type="RefSeq" id="XP_047844409.1">
    <property type="nucleotide sequence ID" value="XM_047988414.1"/>
</dbReference>
<dbReference type="OrthoDB" id="5295362at2759"/>
<dbReference type="PANTHER" id="PTHR47784">
    <property type="entry name" value="STEROL UPTAKE CONTROL PROTEIN 2"/>
    <property type="match status" value="1"/>
</dbReference>
<keyword evidence="3" id="KW-1133">Transmembrane helix</keyword>
<sequence>MLRQRQRHKKSRHGCTACKARHLKCDEQGPPCANCTIRNSRCTYTPPTSTTTTTTAKQQPEPSRGPWSVATTYSSSSSSASPVRCPWPPPPPPIEGITTTTTPSPLSVSSSHTSSSRRLLELELLHRWSVRTWRGLYNLPACQPFLQECLPREGLRLPFILDGILALAALDIALLAGLRGDRSTARRYKRTALEYYAKASGDFRAALGSGGCGGGKSPITRDTLYLFSAFGSIAGFFNFAAKVTTRTRARTTR</sequence>
<reference evidence="5" key="1">
    <citation type="submission" date="2021-11" db="EMBL/GenBank/DDBJ databases">
        <title>Purpureocillium_takamizusanense_genome.</title>
        <authorList>
            <person name="Nguyen N.-H."/>
        </authorList>
    </citation>
    <scope>NUCLEOTIDE SEQUENCE</scope>
    <source>
        <strain evidence="5">PT3</strain>
    </source>
</reference>
<dbReference type="InterPro" id="IPR036864">
    <property type="entry name" value="Zn2-C6_fun-type_DNA-bd_sf"/>
</dbReference>
<feature type="compositionally biased region" description="Low complexity" evidence="2">
    <location>
        <begin position="46"/>
        <end position="55"/>
    </location>
</feature>
<feature type="compositionally biased region" description="Pro residues" evidence="2">
    <location>
        <begin position="85"/>
        <end position="94"/>
    </location>
</feature>
<keyword evidence="1" id="KW-0539">Nucleus</keyword>